<dbReference type="Pfam" id="PF13927">
    <property type="entry name" value="Ig_3"/>
    <property type="match status" value="1"/>
</dbReference>
<organism evidence="6 7">
    <name type="scientific">Helicoverpa armigera</name>
    <name type="common">Cotton bollworm</name>
    <name type="synonym">Heliothis armigera</name>
    <dbReference type="NCBI Taxonomy" id="29058"/>
    <lineage>
        <taxon>Eukaryota</taxon>
        <taxon>Metazoa</taxon>
        <taxon>Ecdysozoa</taxon>
        <taxon>Arthropoda</taxon>
        <taxon>Hexapoda</taxon>
        <taxon>Insecta</taxon>
        <taxon>Pterygota</taxon>
        <taxon>Neoptera</taxon>
        <taxon>Endopterygota</taxon>
        <taxon>Lepidoptera</taxon>
        <taxon>Glossata</taxon>
        <taxon>Ditrysia</taxon>
        <taxon>Noctuoidea</taxon>
        <taxon>Noctuidae</taxon>
        <taxon>Heliothinae</taxon>
        <taxon>Helicoverpa</taxon>
    </lineage>
</organism>
<gene>
    <name evidence="6" type="primary">HaOG208185</name>
    <name evidence="6" type="ORF">B5X24_HaOG208185</name>
</gene>
<protein>
    <recommendedName>
        <fullName evidence="8">Ig-like and fibronectin type-III domain-containing protein C25G4.10</fullName>
    </recommendedName>
</protein>
<dbReference type="AlphaFoldDB" id="A0A2W1BKI4"/>
<dbReference type="Pfam" id="PF01682">
    <property type="entry name" value="DB"/>
    <property type="match status" value="3"/>
</dbReference>
<feature type="domain" description="Ig-like" evidence="4">
    <location>
        <begin position="29"/>
        <end position="142"/>
    </location>
</feature>
<dbReference type="InterPro" id="IPR003598">
    <property type="entry name" value="Ig_sub2"/>
</dbReference>
<dbReference type="SMART" id="SM00408">
    <property type="entry name" value="IGc2"/>
    <property type="match status" value="3"/>
</dbReference>
<dbReference type="InterPro" id="IPR036116">
    <property type="entry name" value="FN3_sf"/>
</dbReference>
<evidence type="ECO:0000256" key="2">
    <source>
        <dbReference type="SAM" id="MobiDB-lite"/>
    </source>
</evidence>
<evidence type="ECO:0008006" key="8">
    <source>
        <dbReference type="Google" id="ProtNLM"/>
    </source>
</evidence>
<dbReference type="InterPro" id="IPR007110">
    <property type="entry name" value="Ig-like_dom"/>
</dbReference>
<dbReference type="OrthoDB" id="5843172at2759"/>
<evidence type="ECO:0000313" key="7">
    <source>
        <dbReference type="Proteomes" id="UP000249218"/>
    </source>
</evidence>
<keyword evidence="7" id="KW-1185">Reference proteome</keyword>
<dbReference type="Pfam" id="PF00041">
    <property type="entry name" value="fn3"/>
    <property type="match status" value="4"/>
</dbReference>
<feature type="domain" description="Fibronectin type-III" evidence="5">
    <location>
        <begin position="438"/>
        <end position="529"/>
    </location>
</feature>
<dbReference type="Gene3D" id="2.60.40.10">
    <property type="entry name" value="Immunoglobulins"/>
    <property type="match status" value="8"/>
</dbReference>
<dbReference type="PANTHER" id="PTHR13817:SF155">
    <property type="entry name" value="IG-LIKE AND FIBRONECTIN TYPE-III DOMAIN-CONTAINING PROTEIN C25G4.10"/>
    <property type="match status" value="1"/>
</dbReference>
<feature type="region of interest" description="Disordered" evidence="2">
    <location>
        <begin position="1"/>
        <end position="32"/>
    </location>
</feature>
<sequence>MSLKQLVRGESVESASTSTGSSQEETEEPKAFMRTPAVGGVAVRSGEDALLTCVVLGAKGRPVLWRRAKDLQLLTAGGVRVTRDDRVDVLHDDTDEPLPGPGIAKGGDVWALVIKSVKASDAGLYMCELNTEPPVRSFHKLTVISRGLTPPENQNVTDSYSANIPTLSSLALSHNYTDCCIAANVTKTCLGFCSIQTILEGTGQDPETCQPDFPAIVKCMADGRNHVPCCVQERVPDICQDVCRGEFTPVTDNIKTHYSCASYMEKTLACIVEGIELLPSPPEDVEVEPLNEKQLNVSWSPPVENTDSVIEYVVNVTTLRSFDAHLIDPSESSIKNNGTMKSVLPMTYKLCDPTKTFEIALQVTDLMICAPWAGVTFGCLANGMDHTPCCRSKGLPESCLPLCSGNITTLDFNHFKCLRYMNSYTNCLLRGYGVLPGAPSRLYLTNIDTDYAVVHWSPPTVLADTVQYYNLHYKSLQTGDEYRILEKVHSPYILEDLESNMDYEIFLEAVNEHGVGDASPRLIFRTQSQVIEEEEEASNAYNVTACCERVQLAGVCMPLLFLDWAPPQDGANVTSYVVHWQKIDNNSQPYSYNTMQSTYNKINTTDTMTHLENLEVNSTYHVFVVAANSFGESLPSSMLLFNVSDTEEKEVAGIPSPPHSLSVSSHSATWLTLTWQPPQFSQPDEKITYTLFFKSPAQLSQTNVTNITTTVPGHTLEKLSPNTQYVIWVKAHAAAGDSQPSETLLAWTDPAYPAYVEPPSVNPVNLVVEGSSMTILCIAMGTPTPTISLYISGRLVRQEVTRHMVTVIHNVTRDMDQISCYADNGYGTPMQASRKINISHVPTIQASGITMAAAGDAVILECRVEALPKPTIAFWRDPNGRTAVIDGPNYTIQLLADPEEQTKYTMRLIIKKIAEADEGDYFCHAENAFGKTLRPVSVRLRPSTPHHNVTECCTQMNVSSSCIDACSFHLDMDNIMDRPECMNDFEKLMKCAADGSDHRSCCASWGVPRNCLELCRGGAVSRTCALQHARRALACFRDSGARLPGPPRRLTAHRAPTPNSVLLSWEAPVKNPQTVYLYRVFWRAYGAKVPEKLDTSETSVVLTGLQDDVRYECVVKAANDVGTSSLSQPIMFTTAGQESGAAAAPVSGSSAASAVGVAVACVMVAAILLAAGFYYRYRKNLRLKAQGGVAFENPSYLREPNPDTAVNGTILNGSANGSNGTNGVAPIPNGVSNSAAWRQETLNNPGTTVPTAREVDPTLYEELKLGQDGAGFKRLKP</sequence>
<dbReference type="Proteomes" id="UP000249218">
    <property type="component" value="Unassembled WGS sequence"/>
</dbReference>
<dbReference type="SMART" id="SM00060">
    <property type="entry name" value="FN3"/>
    <property type="match status" value="5"/>
</dbReference>
<evidence type="ECO:0000259" key="4">
    <source>
        <dbReference type="PROSITE" id="PS50835"/>
    </source>
</evidence>
<evidence type="ECO:0000256" key="3">
    <source>
        <dbReference type="SAM" id="Phobius"/>
    </source>
</evidence>
<dbReference type="SUPFAM" id="SSF48726">
    <property type="entry name" value="Immunoglobulin"/>
    <property type="match status" value="3"/>
</dbReference>
<dbReference type="PROSITE" id="PS50835">
    <property type="entry name" value="IG_LIKE"/>
    <property type="match status" value="3"/>
</dbReference>
<dbReference type="SMART" id="SM00409">
    <property type="entry name" value="IG"/>
    <property type="match status" value="3"/>
</dbReference>
<dbReference type="CDD" id="cd00063">
    <property type="entry name" value="FN3"/>
    <property type="match status" value="5"/>
</dbReference>
<dbReference type="InterPro" id="IPR013783">
    <property type="entry name" value="Ig-like_fold"/>
</dbReference>
<dbReference type="EMBL" id="KZ150062">
    <property type="protein sequence ID" value="PZC74195.1"/>
    <property type="molecule type" value="Genomic_DNA"/>
</dbReference>
<accession>A0A2W1BKI4</accession>
<dbReference type="InterPro" id="IPR003961">
    <property type="entry name" value="FN3_dom"/>
</dbReference>
<dbReference type="InterPro" id="IPR050964">
    <property type="entry name" value="Striated_Muscle_Regulatory"/>
</dbReference>
<dbReference type="InterPro" id="IPR002602">
    <property type="entry name" value="DB"/>
</dbReference>
<dbReference type="SUPFAM" id="SSF49265">
    <property type="entry name" value="Fibronectin type III"/>
    <property type="match status" value="3"/>
</dbReference>
<feature type="transmembrane region" description="Helical" evidence="3">
    <location>
        <begin position="1154"/>
        <end position="1175"/>
    </location>
</feature>
<feature type="domain" description="Fibronectin type-III" evidence="5">
    <location>
        <begin position="546"/>
        <end position="646"/>
    </location>
</feature>
<name>A0A2W1BKI4_HELAM</name>
<evidence type="ECO:0000313" key="6">
    <source>
        <dbReference type="EMBL" id="PZC74195.1"/>
    </source>
</evidence>
<dbReference type="PANTHER" id="PTHR13817">
    <property type="entry name" value="TITIN"/>
    <property type="match status" value="1"/>
</dbReference>
<keyword evidence="1" id="KW-0677">Repeat</keyword>
<dbReference type="InterPro" id="IPR003599">
    <property type="entry name" value="Ig_sub"/>
</dbReference>
<keyword evidence="3" id="KW-0472">Membrane</keyword>
<proteinExistence type="predicted"/>
<feature type="domain" description="Fibronectin type-III" evidence="5">
    <location>
        <begin position="657"/>
        <end position="751"/>
    </location>
</feature>
<keyword evidence="3" id="KW-0812">Transmembrane</keyword>
<dbReference type="PROSITE" id="PS50853">
    <property type="entry name" value="FN3"/>
    <property type="match status" value="4"/>
</dbReference>
<feature type="domain" description="Ig-like" evidence="4">
    <location>
        <begin position="842"/>
        <end position="939"/>
    </location>
</feature>
<feature type="compositionally biased region" description="Low complexity" evidence="2">
    <location>
        <begin position="12"/>
        <end position="23"/>
    </location>
</feature>
<reference evidence="6 7" key="1">
    <citation type="journal article" date="2017" name="BMC Biol.">
        <title>Genomic innovations, transcriptional plasticity and gene loss underlying the evolution and divergence of two highly polyphagous and invasive Helicoverpa pest species.</title>
        <authorList>
            <person name="Pearce S.L."/>
            <person name="Clarke D.F."/>
            <person name="East P.D."/>
            <person name="Elfekih S."/>
            <person name="Gordon K.H."/>
            <person name="Jermiin L.S."/>
            <person name="McGaughran A."/>
            <person name="Oakeshott J.G."/>
            <person name="Papanikolaou A."/>
            <person name="Perera O.P."/>
            <person name="Rane R.V."/>
            <person name="Richards S."/>
            <person name="Tay W.T."/>
            <person name="Walsh T.K."/>
            <person name="Anderson A."/>
            <person name="Anderson C.J."/>
            <person name="Asgari S."/>
            <person name="Board P.G."/>
            <person name="Bretschneider A."/>
            <person name="Campbell P.M."/>
            <person name="Chertemps T."/>
            <person name="Christeller J.T."/>
            <person name="Coppin C.W."/>
            <person name="Downes S.J."/>
            <person name="Duan G."/>
            <person name="Farnsworth C.A."/>
            <person name="Good R.T."/>
            <person name="Han L.B."/>
            <person name="Han Y.C."/>
            <person name="Hatje K."/>
            <person name="Horne I."/>
            <person name="Huang Y.P."/>
            <person name="Hughes D.S."/>
            <person name="Jacquin-Joly E."/>
            <person name="James W."/>
            <person name="Jhangiani S."/>
            <person name="Kollmar M."/>
            <person name="Kuwar S.S."/>
            <person name="Li S."/>
            <person name="Liu N.Y."/>
            <person name="Maibeche M.T."/>
            <person name="Miller J.R."/>
            <person name="Montagne N."/>
            <person name="Perry T."/>
            <person name="Qu J."/>
            <person name="Song S.V."/>
            <person name="Sutton G.G."/>
            <person name="Vogel H."/>
            <person name="Walenz B.P."/>
            <person name="Xu W."/>
            <person name="Zhang H.J."/>
            <person name="Zou Z."/>
            <person name="Batterham P."/>
            <person name="Edwards O.R."/>
            <person name="Feyereisen R."/>
            <person name="Gibbs R.A."/>
            <person name="Heckel D.G."/>
            <person name="McGrath A."/>
            <person name="Robin C."/>
            <person name="Scherer S.E."/>
            <person name="Worley K.C."/>
            <person name="Wu Y.D."/>
        </authorList>
    </citation>
    <scope>NUCLEOTIDE SEQUENCE [LARGE SCALE GENOMIC DNA]</scope>
    <source>
        <strain evidence="6">Harm_GR_Male_#8</strain>
        <tissue evidence="6">Whole organism</tissue>
    </source>
</reference>
<keyword evidence="3" id="KW-1133">Transmembrane helix</keyword>
<feature type="domain" description="Fibronectin type-III" evidence="5">
    <location>
        <begin position="1046"/>
        <end position="1137"/>
    </location>
</feature>
<dbReference type="InterPro" id="IPR036179">
    <property type="entry name" value="Ig-like_dom_sf"/>
</dbReference>
<feature type="domain" description="Ig-like" evidence="4">
    <location>
        <begin position="759"/>
        <end position="837"/>
    </location>
</feature>
<evidence type="ECO:0000259" key="5">
    <source>
        <dbReference type="PROSITE" id="PS50853"/>
    </source>
</evidence>
<evidence type="ECO:0000256" key="1">
    <source>
        <dbReference type="ARBA" id="ARBA00022737"/>
    </source>
</evidence>